<evidence type="ECO:0000313" key="2">
    <source>
        <dbReference type="EMBL" id="GMH18407.1"/>
    </source>
</evidence>
<feature type="compositionally biased region" description="Basic and acidic residues" evidence="1">
    <location>
        <begin position="93"/>
        <end position="103"/>
    </location>
</feature>
<dbReference type="AlphaFoldDB" id="A0AAD3SXS5"/>
<sequence length="116" mass="12864">MASRRKDPEYLDGGRARKLSRPGNPRPSAKERGSQAMAPVTIHENPAKWGRPVPRRPRSSFLRGITRMHRRRPLSNGAHHPSAGRTCGSSRCRPKDPRTHDAILVRPEGTAAHGPL</sequence>
<organism evidence="2 3">
    <name type="scientific">Nepenthes gracilis</name>
    <name type="common">Slender pitcher plant</name>
    <dbReference type="NCBI Taxonomy" id="150966"/>
    <lineage>
        <taxon>Eukaryota</taxon>
        <taxon>Viridiplantae</taxon>
        <taxon>Streptophyta</taxon>
        <taxon>Embryophyta</taxon>
        <taxon>Tracheophyta</taxon>
        <taxon>Spermatophyta</taxon>
        <taxon>Magnoliopsida</taxon>
        <taxon>eudicotyledons</taxon>
        <taxon>Gunneridae</taxon>
        <taxon>Pentapetalae</taxon>
        <taxon>Caryophyllales</taxon>
        <taxon>Nepenthaceae</taxon>
        <taxon>Nepenthes</taxon>
    </lineage>
</organism>
<dbReference type="Proteomes" id="UP001279734">
    <property type="component" value="Unassembled WGS sequence"/>
</dbReference>
<gene>
    <name evidence="2" type="ORF">Nepgr_020248</name>
</gene>
<feature type="region of interest" description="Disordered" evidence="1">
    <location>
        <begin position="1"/>
        <end position="116"/>
    </location>
</feature>
<dbReference type="EMBL" id="BSYO01000019">
    <property type="protein sequence ID" value="GMH18407.1"/>
    <property type="molecule type" value="Genomic_DNA"/>
</dbReference>
<protein>
    <submittedName>
        <fullName evidence="2">Uncharacterized protein</fullName>
    </submittedName>
</protein>
<evidence type="ECO:0000313" key="3">
    <source>
        <dbReference type="Proteomes" id="UP001279734"/>
    </source>
</evidence>
<proteinExistence type="predicted"/>
<feature type="compositionally biased region" description="Basic and acidic residues" evidence="1">
    <location>
        <begin position="1"/>
        <end position="15"/>
    </location>
</feature>
<evidence type="ECO:0000256" key="1">
    <source>
        <dbReference type="SAM" id="MobiDB-lite"/>
    </source>
</evidence>
<accession>A0AAD3SXS5</accession>
<reference evidence="2" key="1">
    <citation type="submission" date="2023-05" db="EMBL/GenBank/DDBJ databases">
        <title>Nepenthes gracilis genome sequencing.</title>
        <authorList>
            <person name="Fukushima K."/>
        </authorList>
    </citation>
    <scope>NUCLEOTIDE SEQUENCE</scope>
    <source>
        <strain evidence="2">SING2019-196</strain>
    </source>
</reference>
<name>A0AAD3SXS5_NEPGR</name>
<keyword evidence="3" id="KW-1185">Reference proteome</keyword>
<comment type="caution">
    <text evidence="2">The sequence shown here is derived from an EMBL/GenBank/DDBJ whole genome shotgun (WGS) entry which is preliminary data.</text>
</comment>